<name>A0A2T4BBF7_9HYPO</name>
<gene>
    <name evidence="1" type="ORF">BBK36DRAFT_1198027</name>
</gene>
<dbReference type="Proteomes" id="UP000241546">
    <property type="component" value="Unassembled WGS sequence"/>
</dbReference>
<dbReference type="GeneID" id="36605136"/>
<organism evidence="1 2">
    <name type="scientific">Trichoderma citrinoviride</name>
    <dbReference type="NCBI Taxonomy" id="58853"/>
    <lineage>
        <taxon>Eukaryota</taxon>
        <taxon>Fungi</taxon>
        <taxon>Dikarya</taxon>
        <taxon>Ascomycota</taxon>
        <taxon>Pezizomycotina</taxon>
        <taxon>Sordariomycetes</taxon>
        <taxon>Hypocreomycetidae</taxon>
        <taxon>Hypocreales</taxon>
        <taxon>Hypocreaceae</taxon>
        <taxon>Trichoderma</taxon>
    </lineage>
</organism>
<evidence type="ECO:0000313" key="2">
    <source>
        <dbReference type="Proteomes" id="UP000241546"/>
    </source>
</evidence>
<reference evidence="2" key="1">
    <citation type="submission" date="2016-07" db="EMBL/GenBank/DDBJ databases">
        <title>Multiple horizontal gene transfer events from other fungi enriched the ability of initially mycotrophic Trichoderma (Ascomycota) to feed on dead plant biomass.</title>
        <authorList>
            <consortium name="DOE Joint Genome Institute"/>
            <person name="Atanasova L."/>
            <person name="Chenthamara K."/>
            <person name="Zhang J."/>
            <person name="Grujic M."/>
            <person name="Henrissat B."/>
            <person name="Kuo A."/>
            <person name="Aerts A."/>
            <person name="Salamov A."/>
            <person name="Lipzen A."/>
            <person name="Labutti K."/>
            <person name="Barry K."/>
            <person name="Miao Y."/>
            <person name="Rahimi M.J."/>
            <person name="Shen Q."/>
            <person name="Grigoriev I.V."/>
            <person name="Kubicek C.P."/>
            <person name="Druzhinina I.S."/>
        </authorList>
    </citation>
    <scope>NUCLEOTIDE SEQUENCE [LARGE SCALE GENOMIC DNA]</scope>
    <source>
        <strain evidence="2">TUCIM 6016</strain>
    </source>
</reference>
<dbReference type="RefSeq" id="XP_024749980.1">
    <property type="nucleotide sequence ID" value="XM_024897018.1"/>
</dbReference>
<dbReference type="Pfam" id="PF11927">
    <property type="entry name" value="HODM_asu-like"/>
    <property type="match status" value="1"/>
</dbReference>
<dbReference type="InterPro" id="IPR021848">
    <property type="entry name" value="HODM_asu-like"/>
</dbReference>
<accession>A0A2T4BBF7</accession>
<dbReference type="OrthoDB" id="5043642at2759"/>
<proteinExistence type="predicted"/>
<dbReference type="AlphaFoldDB" id="A0A2T4BBF7"/>
<evidence type="ECO:0000313" key="1">
    <source>
        <dbReference type="EMBL" id="PTB66660.1"/>
    </source>
</evidence>
<dbReference type="EMBL" id="KZ680212">
    <property type="protein sequence ID" value="PTB66660.1"/>
    <property type="molecule type" value="Genomic_DNA"/>
</dbReference>
<protein>
    <recommendedName>
        <fullName evidence="3">HRQ family protein 2</fullName>
    </recommendedName>
</protein>
<keyword evidence="2" id="KW-1185">Reference proteome</keyword>
<evidence type="ECO:0008006" key="3">
    <source>
        <dbReference type="Google" id="ProtNLM"/>
    </source>
</evidence>
<sequence>MSPMVIVLGAALVVISTLYMLASSQRRNGEASGFNRPSRTSEDVLEIKPLKDLDWKGVEPNQFRPFKPIYHITMALQADSPSELITIDSQYLDRVSLRRQLVSRHGHTVHACLLSGLEAVRELHQFLLRDYLPTRFPTMFQLRDQDRQFDNLVTGRTFPTTPPEHAEEAEAALRMLAETVEEDMFLLMGEPEGHRAVAFVCCFPSGFDPSTKVGGLLREIHAPVPSYDKIGPSMERFFSRIKVGKNVKRMNWSMQTHSDLFNYNRHDGHMSGDGLKAEDIDMSKTYARIELQTVSRLPKTRAVLFSFKTYLYPIEDLKKEGLGPQVADAIEGLKTGNAPGMWMYKGAPQWAEPICKYLRA</sequence>